<feature type="region of interest" description="Disordered" evidence="1">
    <location>
        <begin position="1"/>
        <end position="63"/>
    </location>
</feature>
<evidence type="ECO:0000259" key="3">
    <source>
        <dbReference type="Pfam" id="PF08508"/>
    </source>
</evidence>
<dbReference type="Pfam" id="PF08508">
    <property type="entry name" value="DUF1746"/>
    <property type="match status" value="1"/>
</dbReference>
<dbReference type="Proteomes" id="UP001338125">
    <property type="component" value="Unassembled WGS sequence"/>
</dbReference>
<keyword evidence="2" id="KW-0812">Transmembrane</keyword>
<accession>A0ABR0SFD8</accession>
<keyword evidence="2" id="KW-1133">Transmembrane helix</keyword>
<feature type="compositionally biased region" description="Basic and acidic residues" evidence="1">
    <location>
        <begin position="27"/>
        <end position="42"/>
    </location>
</feature>
<evidence type="ECO:0000256" key="1">
    <source>
        <dbReference type="SAM" id="MobiDB-lite"/>
    </source>
</evidence>
<dbReference type="InterPro" id="IPR038967">
    <property type="entry name" value="Dsc4-like"/>
</dbReference>
<name>A0ABR0SFD8_9HYPO</name>
<protein>
    <submittedName>
        <fullName evidence="4">DSC E3 ubiquitin ligase complex subunit 4-like protein</fullName>
    </submittedName>
</protein>
<feature type="transmembrane region" description="Helical" evidence="2">
    <location>
        <begin position="127"/>
        <end position="146"/>
    </location>
</feature>
<feature type="compositionally biased region" description="Polar residues" evidence="1">
    <location>
        <begin position="1"/>
        <end position="19"/>
    </location>
</feature>
<organism evidence="4 5">
    <name type="scientific">Cladobotryum mycophilum</name>
    <dbReference type="NCBI Taxonomy" id="491253"/>
    <lineage>
        <taxon>Eukaryota</taxon>
        <taxon>Fungi</taxon>
        <taxon>Dikarya</taxon>
        <taxon>Ascomycota</taxon>
        <taxon>Pezizomycotina</taxon>
        <taxon>Sordariomycetes</taxon>
        <taxon>Hypocreomycetidae</taxon>
        <taxon>Hypocreales</taxon>
        <taxon>Hypocreaceae</taxon>
        <taxon>Cladobotryum</taxon>
    </lineage>
</organism>
<feature type="transmembrane region" description="Helical" evidence="2">
    <location>
        <begin position="177"/>
        <end position="196"/>
    </location>
</feature>
<evidence type="ECO:0000313" key="4">
    <source>
        <dbReference type="EMBL" id="KAK5990892.1"/>
    </source>
</evidence>
<proteinExistence type="predicted"/>
<keyword evidence="5" id="KW-1185">Reference proteome</keyword>
<gene>
    <name evidence="4" type="ORF">PT974_09167</name>
</gene>
<evidence type="ECO:0000313" key="5">
    <source>
        <dbReference type="Proteomes" id="UP001338125"/>
    </source>
</evidence>
<feature type="region of interest" description="Disordered" evidence="1">
    <location>
        <begin position="255"/>
        <end position="283"/>
    </location>
</feature>
<sequence>MNNDASPTPSARTRNQSPRPGNDDDDAAVHEDVSPERDDESQVRSQSRNGRRRRKKSKKKRNPGLVKKLAFTTHLLKTLDLVVFAELSSLYYMECSMFRFAIRAAGQYMYLTPKDEAFPFVMPASRVHVVLIVIPNIICMLLHLFGSLPVGPDFHRGYQHGGLIIDFIGQKPPASRLYYFLADLVVLALQCLMLTIHTDRENLRVALKTFKPFLPELVPEALPDRSPEDLDAEERGVSRHAPDIIVDEADGIELQSFGGPDDGRTTNERPEGSGPVSRDNLSDETSRTYLSDLMSSGNATIGEYHILHSIRRAAMELERTAAHSLQTIGYRATLAAIQAQRRNASVQNRPAPPNR</sequence>
<comment type="caution">
    <text evidence="4">The sequence shown here is derived from an EMBL/GenBank/DDBJ whole genome shotgun (WGS) entry which is preliminary data.</text>
</comment>
<feature type="compositionally biased region" description="Basic residues" evidence="1">
    <location>
        <begin position="49"/>
        <end position="62"/>
    </location>
</feature>
<evidence type="ECO:0000256" key="2">
    <source>
        <dbReference type="SAM" id="Phobius"/>
    </source>
</evidence>
<reference evidence="4 5" key="1">
    <citation type="submission" date="2024-01" db="EMBL/GenBank/DDBJ databases">
        <title>Complete genome of Cladobotryum mycophilum ATHUM6906.</title>
        <authorList>
            <person name="Christinaki A.C."/>
            <person name="Myridakis A.I."/>
            <person name="Kouvelis V.N."/>
        </authorList>
    </citation>
    <scope>NUCLEOTIDE SEQUENCE [LARGE SCALE GENOMIC DNA]</scope>
    <source>
        <strain evidence="4 5">ATHUM6906</strain>
    </source>
</reference>
<keyword evidence="2" id="KW-0472">Membrane</keyword>
<dbReference type="PANTHER" id="PTHR39405:SF1">
    <property type="entry name" value="DSC E3 UBIQUITIN LIGASE COMPLEX SUBUNIT 4"/>
    <property type="match status" value="1"/>
</dbReference>
<feature type="domain" description="DUF1746" evidence="3">
    <location>
        <begin position="79"/>
        <end position="193"/>
    </location>
</feature>
<dbReference type="InterPro" id="IPR013715">
    <property type="entry name" value="DUF1746"/>
</dbReference>
<dbReference type="EMBL" id="JAVFKD010000014">
    <property type="protein sequence ID" value="KAK5990892.1"/>
    <property type="molecule type" value="Genomic_DNA"/>
</dbReference>
<feature type="compositionally biased region" description="Basic and acidic residues" evidence="1">
    <location>
        <begin position="261"/>
        <end position="271"/>
    </location>
</feature>
<dbReference type="PANTHER" id="PTHR39405">
    <property type="entry name" value="DSC E3 UBIQUITIN LIGASE COMPLEX SUBUNIT 4"/>
    <property type="match status" value="1"/>
</dbReference>